<feature type="region of interest" description="Disordered" evidence="8">
    <location>
        <begin position="252"/>
        <end position="328"/>
    </location>
</feature>
<feature type="compositionally biased region" description="Basic residues" evidence="8">
    <location>
        <begin position="13"/>
        <end position="23"/>
    </location>
</feature>
<feature type="compositionally biased region" description="Low complexity" evidence="8">
    <location>
        <begin position="490"/>
        <end position="507"/>
    </location>
</feature>
<feature type="region of interest" description="Disordered" evidence="8">
    <location>
        <begin position="539"/>
        <end position="573"/>
    </location>
</feature>
<keyword evidence="5" id="KW-0539">Nucleus</keyword>
<dbReference type="FunFam" id="3.60.15.10:FF:000010">
    <property type="entry name" value="DNA cross-link repair 1A"/>
    <property type="match status" value="1"/>
</dbReference>
<dbReference type="PANTHER" id="PTHR23240">
    <property type="entry name" value="DNA CROSS-LINK REPAIR PROTEIN PSO2/SNM1-RELATED"/>
    <property type="match status" value="1"/>
</dbReference>
<dbReference type="SMART" id="SM00849">
    <property type="entry name" value="Lactamase_B"/>
    <property type="match status" value="1"/>
</dbReference>
<dbReference type="GO" id="GO:0006303">
    <property type="term" value="P:double-strand break repair via nonhomologous end joining"/>
    <property type="evidence" value="ECO:0007669"/>
    <property type="project" value="TreeGrafter"/>
</dbReference>
<dbReference type="GO" id="GO:0003684">
    <property type="term" value="F:damaged DNA binding"/>
    <property type="evidence" value="ECO:0007669"/>
    <property type="project" value="TreeGrafter"/>
</dbReference>
<feature type="region of interest" description="Disordered" evidence="8">
    <location>
        <begin position="588"/>
        <end position="624"/>
    </location>
</feature>
<comment type="subcellular location">
    <subcellularLocation>
        <location evidence="1">Nucleus</location>
    </subcellularLocation>
</comment>
<dbReference type="Proteomes" id="UP001152759">
    <property type="component" value="Chromosome 1"/>
</dbReference>
<evidence type="ECO:0000256" key="1">
    <source>
        <dbReference type="ARBA" id="ARBA00004123"/>
    </source>
</evidence>
<dbReference type="Gene3D" id="3.60.15.10">
    <property type="entry name" value="Ribonuclease Z/Hydroxyacylglutathione hydrolase-like"/>
    <property type="match status" value="1"/>
</dbReference>
<dbReference type="InterPro" id="IPR036866">
    <property type="entry name" value="RibonucZ/Hydroxyglut_hydro"/>
</dbReference>
<feature type="compositionally biased region" description="Polar residues" evidence="8">
    <location>
        <begin position="463"/>
        <end position="489"/>
    </location>
</feature>
<keyword evidence="4" id="KW-0234">DNA repair</keyword>
<dbReference type="GO" id="GO:0035312">
    <property type="term" value="F:5'-3' DNA exonuclease activity"/>
    <property type="evidence" value="ECO:0007669"/>
    <property type="project" value="TreeGrafter"/>
</dbReference>
<feature type="compositionally biased region" description="Low complexity" evidence="8">
    <location>
        <begin position="553"/>
        <end position="563"/>
    </location>
</feature>
<dbReference type="GO" id="GO:0036297">
    <property type="term" value="P:interstrand cross-link repair"/>
    <property type="evidence" value="ECO:0007669"/>
    <property type="project" value="TreeGrafter"/>
</dbReference>
<feature type="compositionally biased region" description="Basic and acidic residues" evidence="8">
    <location>
        <begin position="539"/>
        <end position="549"/>
    </location>
</feature>
<dbReference type="InterPro" id="IPR001279">
    <property type="entry name" value="Metallo-B-lactamas"/>
</dbReference>
<comment type="similarity">
    <text evidence="2">Belongs to the DNA repair metallo-beta-lactamase (DRMBL) family.</text>
</comment>
<proteinExistence type="inferred from homology"/>
<evidence type="ECO:0000256" key="4">
    <source>
        <dbReference type="ARBA" id="ARBA00023204"/>
    </source>
</evidence>
<evidence type="ECO:0000256" key="3">
    <source>
        <dbReference type="ARBA" id="ARBA00022763"/>
    </source>
</evidence>
<dbReference type="PANTHER" id="PTHR23240:SF6">
    <property type="entry name" value="DNA CROSS-LINK REPAIR 1A PROTEIN"/>
    <property type="match status" value="1"/>
</dbReference>
<organism evidence="10 11">
    <name type="scientific">Bemisia tabaci</name>
    <name type="common">Sweetpotato whitefly</name>
    <name type="synonym">Aleurodes tabaci</name>
    <dbReference type="NCBI Taxonomy" id="7038"/>
    <lineage>
        <taxon>Eukaryota</taxon>
        <taxon>Metazoa</taxon>
        <taxon>Ecdysozoa</taxon>
        <taxon>Arthropoda</taxon>
        <taxon>Hexapoda</taxon>
        <taxon>Insecta</taxon>
        <taxon>Pterygota</taxon>
        <taxon>Neoptera</taxon>
        <taxon>Paraneoptera</taxon>
        <taxon>Hemiptera</taxon>
        <taxon>Sternorrhyncha</taxon>
        <taxon>Aleyrodoidea</taxon>
        <taxon>Aleyrodidae</taxon>
        <taxon>Aleyrodinae</taxon>
        <taxon>Bemisia</taxon>
    </lineage>
</organism>
<dbReference type="GO" id="GO:0031123">
    <property type="term" value="P:RNA 3'-end processing"/>
    <property type="evidence" value="ECO:0007669"/>
    <property type="project" value="UniProtKB-ARBA"/>
</dbReference>
<feature type="domain" description="Metallo-beta-lactamase" evidence="9">
    <location>
        <begin position="625"/>
        <end position="774"/>
    </location>
</feature>
<dbReference type="InterPro" id="IPR011084">
    <property type="entry name" value="DRMBL"/>
</dbReference>
<reference evidence="10" key="1">
    <citation type="submission" date="2021-12" db="EMBL/GenBank/DDBJ databases">
        <authorList>
            <person name="King R."/>
        </authorList>
    </citation>
    <scope>NUCLEOTIDE SEQUENCE</scope>
</reference>
<dbReference type="EMBL" id="OU963862">
    <property type="protein sequence ID" value="CAH0382396.1"/>
    <property type="molecule type" value="Genomic_DNA"/>
</dbReference>
<dbReference type="AlphaFoldDB" id="A0A9P0A1M9"/>
<evidence type="ECO:0000256" key="7">
    <source>
        <dbReference type="ARBA" id="ARBA00078423"/>
    </source>
</evidence>
<protein>
    <recommendedName>
        <fullName evidence="6">DNA cross-link repair 1A protein</fullName>
    </recommendedName>
    <alternativeName>
        <fullName evidence="7">SNM1 homolog A</fullName>
    </alternativeName>
</protein>
<name>A0A9P0A1M9_BEMTA</name>
<evidence type="ECO:0000313" key="10">
    <source>
        <dbReference type="EMBL" id="CAH0382396.1"/>
    </source>
</evidence>
<feature type="region of interest" description="Disordered" evidence="8">
    <location>
        <begin position="355"/>
        <end position="381"/>
    </location>
</feature>
<feature type="compositionally biased region" description="Basic and acidic residues" evidence="8">
    <location>
        <begin position="31"/>
        <end position="58"/>
    </location>
</feature>
<evidence type="ECO:0000313" key="11">
    <source>
        <dbReference type="Proteomes" id="UP001152759"/>
    </source>
</evidence>
<accession>A0A9P0A1M9</accession>
<evidence type="ECO:0000256" key="2">
    <source>
        <dbReference type="ARBA" id="ARBA00010304"/>
    </source>
</evidence>
<keyword evidence="3" id="KW-0227">DNA damage</keyword>
<dbReference type="Gene3D" id="3.40.50.12650">
    <property type="match status" value="1"/>
</dbReference>
<dbReference type="Pfam" id="PF07522">
    <property type="entry name" value="DRMBL"/>
    <property type="match status" value="1"/>
</dbReference>
<sequence>MDSDSDNDLFVKKPPKKTVRKSKSVQGQRENSQRKKENSQKKKQRLNETKVPKGEDVNIRAPSKSPERREQELEDTIASIYCPTCQAPLHYLKISPDIHAASCAVDWSDLPECPVGASCADDSIFHFRDFAHAALAEYRSTKNFVSPRVKRLIRSKSKSKKTPASTRKISLNSQVNSGVDHEAKEKVKRKLDLGDADISSSNPNLASNSYYSFVESEKNSTRKSYSTYFSEEDDEEAQLETPCFIDQMEATKPCSSVSQSTRQKRKNPVNESCSKAAEEPILRKANSTNSCRKSLDQEINELSKSGPKSKRRKSSHTNTSSVDCDHADNLKSNISQSTAILNTKIKSLADNARLSNSNDDVKKSSTETGSDSDNSYRKIPGTLTDSQIKDFSLGSTTYSQPCSTPSLSEAPNYLLNAVHSVKVKKEIKEEPIDPEELFVGSQEHLSKVQNLCSNAVKEETISESYHSNTVPGNSYQTLNKNSDTPENLESLQSTSSFKISSKQQIKSGNLKEDPLTMDSDEGIPVLFSDEEFERCFEKYDHDPSKKTEDNFSVDESSNDSSVSRAGSFSKKQETSKNLWKQILRPKTLPANDSVPASRPQKVYSKSRVITNEKEQEEGNSIGPPQRKCPFYKRIPDTTFVVDAFSYGIIPGITSYFLSHFHSDHYIGLRKSFNKPIYCSKITASLVMMKIGVKEEFLRILNLKEPRIINGVEVTTLDANHCPGAVMFLFRLTDNRQYLHVGDFRACYEMEEEPILQKARITALFLDTTYCNPQYTFPLQKDIIQAVVQVVEKKISDCPKLLVVCGSYTIGKEKVFLGILERFNKWRLWAHTPKQRVLNILENREISSKLVSNAQEANVHVLSMGELKFQSLEKHLLNMKGAFSHVLAFKPTGWEMGKGAKFDMLNQTSSRNVTICGVPYSEHSSYNELRRFTQFISPEKVIPTVNIGNPTSRKRMMTVIDKWLQKSELNKQQKLNAFLAH</sequence>
<dbReference type="GO" id="GO:0005634">
    <property type="term" value="C:nucleus"/>
    <property type="evidence" value="ECO:0007669"/>
    <property type="project" value="UniProtKB-SubCell"/>
</dbReference>
<dbReference type="SUPFAM" id="SSF56281">
    <property type="entry name" value="Metallo-hydrolase/oxidoreductase"/>
    <property type="match status" value="1"/>
</dbReference>
<feature type="region of interest" description="Disordered" evidence="8">
    <location>
        <begin position="463"/>
        <end position="521"/>
    </location>
</feature>
<keyword evidence="11" id="KW-1185">Reference proteome</keyword>
<gene>
    <name evidence="10" type="ORF">BEMITA_LOCUS1941</name>
</gene>
<evidence type="ECO:0000256" key="5">
    <source>
        <dbReference type="ARBA" id="ARBA00023242"/>
    </source>
</evidence>
<evidence type="ECO:0000256" key="6">
    <source>
        <dbReference type="ARBA" id="ARBA00069609"/>
    </source>
</evidence>
<feature type="region of interest" description="Disordered" evidence="8">
    <location>
        <begin position="1"/>
        <end position="72"/>
    </location>
</feature>
<dbReference type="FunFam" id="3.40.50.12650:FF:000001">
    <property type="entry name" value="DNA cross-link repair 1A"/>
    <property type="match status" value="1"/>
</dbReference>
<dbReference type="CDD" id="cd16273">
    <property type="entry name" value="SNM1A-1C-like_MBL-fold"/>
    <property type="match status" value="1"/>
</dbReference>
<evidence type="ECO:0000256" key="8">
    <source>
        <dbReference type="SAM" id="MobiDB-lite"/>
    </source>
</evidence>
<evidence type="ECO:0000259" key="9">
    <source>
        <dbReference type="SMART" id="SM00849"/>
    </source>
</evidence>